<dbReference type="Pfam" id="PF01979">
    <property type="entry name" value="Amidohydro_1"/>
    <property type="match status" value="1"/>
</dbReference>
<dbReference type="Gene3D" id="3.20.20.140">
    <property type="entry name" value="Metal-dependent hydrolases"/>
    <property type="match status" value="1"/>
</dbReference>
<evidence type="ECO:0000259" key="9">
    <source>
        <dbReference type="Pfam" id="PF01979"/>
    </source>
</evidence>
<dbReference type="GO" id="GO:0006046">
    <property type="term" value="P:N-acetylglucosamine catabolic process"/>
    <property type="evidence" value="ECO:0007669"/>
    <property type="project" value="TreeGrafter"/>
</dbReference>
<dbReference type="InterPro" id="IPR032466">
    <property type="entry name" value="Metal_Hydrolase"/>
</dbReference>
<gene>
    <name evidence="10" type="primary">nagA</name>
    <name evidence="10" type="ORF">acsn021_23390</name>
</gene>
<keyword evidence="4 5" id="KW-0119">Carbohydrate metabolism</keyword>
<feature type="binding site" evidence="7">
    <location>
        <position position="252"/>
    </location>
    <ligand>
        <name>substrate</name>
    </ligand>
</feature>
<evidence type="ECO:0000256" key="8">
    <source>
        <dbReference type="PIRSR" id="PIRSR038994-3"/>
    </source>
</evidence>
<evidence type="ECO:0000256" key="7">
    <source>
        <dbReference type="PIRSR" id="PIRSR038994-2"/>
    </source>
</evidence>
<feature type="binding site" evidence="8">
    <location>
        <position position="218"/>
    </location>
    <ligand>
        <name>Zn(2+)</name>
        <dbReference type="ChEBI" id="CHEBI:29105"/>
    </ligand>
</feature>
<feature type="binding site" evidence="7">
    <location>
        <position position="229"/>
    </location>
    <ligand>
        <name>substrate</name>
    </ligand>
</feature>
<dbReference type="RefSeq" id="WP_184089199.1">
    <property type="nucleotide sequence ID" value="NZ_AP023367.1"/>
</dbReference>
<dbReference type="CDD" id="cd00854">
    <property type="entry name" value="NagA"/>
    <property type="match status" value="1"/>
</dbReference>
<sequence length="382" mass="41805">MIYSNAEVFLDGKFIKADLEVVDGKFAAIYRNGPDAKQLYTDSNLVVDCTGKKILPGFIELHSHGCMGLDFTTATATEIEKMCCYYASKGITSILATTMTIDYPRYKQAMTTIKHTMDTSKKGSRILGINMEGPFLGADRKGAHDTRYLLPIDEQKYEELNALSGDNIRIIDLDPNLENSMAFIRKHKDRKVLSLAHTSCTYNTALEAIHAGASHVTHLFNAMNGLHHREPGIIGAVSDSNVFAEIICDGIHIHPSVLRLIFKAIPEKLILVSDSMSAAGLTDGIYELGGQKVYVSNNKACLEDGTIAGSTTNLFQSFLNLTSYGIPLEHAVLSATLNPAKAVKAEQEIGSIEIGKRGDFIILKTDTSIEKVYKDGTVIFEC</sequence>
<comment type="cofactor">
    <cofactor evidence="8">
        <name>a divalent metal cation</name>
        <dbReference type="ChEBI" id="CHEBI:60240"/>
    </cofactor>
    <text evidence="8">Binds 1 divalent metal cation per subunit.</text>
</comment>
<feature type="domain" description="Amidohydrolase-related" evidence="9">
    <location>
        <begin position="54"/>
        <end position="378"/>
    </location>
</feature>
<reference evidence="10 11" key="1">
    <citation type="journal article" date="2016" name="Int. J. Syst. Evol. Microbiol.">
        <title>Descriptions of Anaerotaenia torta gen. nov., sp. nov. and Anaerocolumna cellulosilytica gen. nov., sp. nov. isolated from a methanogenic reactor of cattle waste.</title>
        <authorList>
            <person name="Uek A."/>
            <person name="Ohtaki Y."/>
            <person name="Kaku N."/>
            <person name="Ueki K."/>
        </authorList>
    </citation>
    <scope>NUCLEOTIDE SEQUENCE [LARGE SCALE GENOMIC DNA]</scope>
    <source>
        <strain evidence="10 11">SN021</strain>
    </source>
</reference>
<organism evidence="10 11">
    <name type="scientific">Anaerocolumna cellulosilytica</name>
    <dbReference type="NCBI Taxonomy" id="433286"/>
    <lineage>
        <taxon>Bacteria</taxon>
        <taxon>Bacillati</taxon>
        <taxon>Bacillota</taxon>
        <taxon>Clostridia</taxon>
        <taxon>Lachnospirales</taxon>
        <taxon>Lachnospiraceae</taxon>
        <taxon>Anaerocolumna</taxon>
    </lineage>
</organism>
<dbReference type="NCBIfam" id="TIGR00221">
    <property type="entry name" value="nagA"/>
    <property type="match status" value="1"/>
</dbReference>
<evidence type="ECO:0000256" key="2">
    <source>
        <dbReference type="ARBA" id="ARBA00022723"/>
    </source>
</evidence>
<comment type="similarity">
    <text evidence="1 5">Belongs to the metallo-dependent hydrolases superfamily. NagA family.</text>
</comment>
<name>A0A6S6R5Q0_9FIRM</name>
<dbReference type="KEGG" id="acel:acsn021_23390"/>
<dbReference type="InterPro" id="IPR003764">
    <property type="entry name" value="GlcNAc_6-P_deAcase"/>
</dbReference>
<dbReference type="PANTHER" id="PTHR11113">
    <property type="entry name" value="N-ACETYLGLUCOSAMINE-6-PHOSPHATE DEACETYLASE"/>
    <property type="match status" value="1"/>
</dbReference>
<evidence type="ECO:0000313" key="11">
    <source>
        <dbReference type="Proteomes" id="UP000515561"/>
    </source>
</evidence>
<dbReference type="AlphaFoldDB" id="A0A6S6R5Q0"/>
<feature type="binding site" evidence="7">
    <location>
        <begin position="221"/>
        <end position="222"/>
    </location>
    <ligand>
        <name>substrate</name>
    </ligand>
</feature>
<evidence type="ECO:0000256" key="6">
    <source>
        <dbReference type="PIRSR" id="PIRSR038994-1"/>
    </source>
</evidence>
<evidence type="ECO:0000313" key="10">
    <source>
        <dbReference type="EMBL" id="BCJ94770.1"/>
    </source>
</evidence>
<dbReference type="Proteomes" id="UP000515561">
    <property type="component" value="Chromosome"/>
</dbReference>
<dbReference type="Gene3D" id="2.30.40.10">
    <property type="entry name" value="Urease, subunit C, domain 1"/>
    <property type="match status" value="1"/>
</dbReference>
<feature type="binding site" evidence="7">
    <location>
        <begin position="307"/>
        <end position="309"/>
    </location>
    <ligand>
        <name>substrate</name>
    </ligand>
</feature>
<evidence type="ECO:0000256" key="4">
    <source>
        <dbReference type="ARBA" id="ARBA00023277"/>
    </source>
</evidence>
<feature type="active site" description="Proton donor/acceptor" evidence="6">
    <location>
        <position position="274"/>
    </location>
</feature>
<keyword evidence="3 5" id="KW-0378">Hydrolase</keyword>
<evidence type="ECO:0000256" key="3">
    <source>
        <dbReference type="ARBA" id="ARBA00022801"/>
    </source>
</evidence>
<accession>A0A6S6R5Q0</accession>
<evidence type="ECO:0000256" key="5">
    <source>
        <dbReference type="PIRNR" id="PIRNR038994"/>
    </source>
</evidence>
<evidence type="ECO:0000256" key="1">
    <source>
        <dbReference type="ARBA" id="ARBA00010716"/>
    </source>
</evidence>
<protein>
    <submittedName>
        <fullName evidence="10">N-acetylglucosamine-6-phosphate deacetylase</fullName>
    </submittedName>
</protein>
<proteinExistence type="inferred from homology"/>
<feature type="binding site" evidence="8">
    <location>
        <position position="132"/>
    </location>
    <ligand>
        <name>Zn(2+)</name>
        <dbReference type="ChEBI" id="CHEBI:29105"/>
    </ligand>
</feature>
<keyword evidence="2 8" id="KW-0479">Metal-binding</keyword>
<dbReference type="InterPro" id="IPR011059">
    <property type="entry name" value="Metal-dep_hydrolase_composite"/>
</dbReference>
<dbReference type="PIRSF" id="PIRSF038994">
    <property type="entry name" value="NagA"/>
    <property type="match status" value="1"/>
</dbReference>
<dbReference type="GO" id="GO:0046872">
    <property type="term" value="F:metal ion binding"/>
    <property type="evidence" value="ECO:0007669"/>
    <property type="project" value="UniProtKB-KW"/>
</dbReference>
<feature type="binding site" evidence="8">
    <location>
        <position position="197"/>
    </location>
    <ligand>
        <name>Zn(2+)</name>
        <dbReference type="ChEBI" id="CHEBI:29105"/>
    </ligand>
</feature>
<dbReference type="SUPFAM" id="SSF51338">
    <property type="entry name" value="Composite domain of metallo-dependent hydrolases"/>
    <property type="match status" value="1"/>
</dbReference>
<feature type="binding site" evidence="7">
    <location>
        <position position="143"/>
    </location>
    <ligand>
        <name>substrate</name>
    </ligand>
</feature>
<dbReference type="SUPFAM" id="SSF51556">
    <property type="entry name" value="Metallo-dependent hydrolases"/>
    <property type="match status" value="1"/>
</dbReference>
<keyword evidence="11" id="KW-1185">Reference proteome</keyword>
<dbReference type="EMBL" id="AP023367">
    <property type="protein sequence ID" value="BCJ94770.1"/>
    <property type="molecule type" value="Genomic_DNA"/>
</dbReference>
<dbReference type="PANTHER" id="PTHR11113:SF14">
    <property type="entry name" value="N-ACETYLGLUCOSAMINE-6-PHOSPHATE DEACETYLASE"/>
    <property type="match status" value="1"/>
</dbReference>
<dbReference type="InterPro" id="IPR006680">
    <property type="entry name" value="Amidohydro-rel"/>
</dbReference>
<dbReference type="GO" id="GO:0008448">
    <property type="term" value="F:N-acetylglucosamine-6-phosphate deacetylase activity"/>
    <property type="evidence" value="ECO:0007669"/>
    <property type="project" value="InterPro"/>
</dbReference>